<dbReference type="KEGG" id="rru:Rru_A2957"/>
<evidence type="ECO:0000313" key="2">
    <source>
        <dbReference type="EMBL" id="ABC23754.1"/>
    </source>
</evidence>
<dbReference type="EMBL" id="CP000230">
    <property type="protein sequence ID" value="ABC23754.1"/>
    <property type="molecule type" value="Genomic_DNA"/>
</dbReference>
<dbReference type="EnsemblBacteria" id="ABC23754">
    <property type="protein sequence ID" value="ABC23754"/>
    <property type="gene ID" value="Rru_A2957"/>
</dbReference>
<accession>Q2RQ41</accession>
<dbReference type="AlphaFoldDB" id="Q2RQ41"/>
<evidence type="ECO:0000313" key="3">
    <source>
        <dbReference type="Proteomes" id="UP000001929"/>
    </source>
</evidence>
<protein>
    <submittedName>
        <fullName evidence="2">Uncharacterized protein</fullName>
    </submittedName>
</protein>
<dbReference type="Proteomes" id="UP000001929">
    <property type="component" value="Chromosome"/>
</dbReference>
<gene>
    <name evidence="2" type="ordered locus">Rru_A2957</name>
</gene>
<feature type="compositionally biased region" description="Basic and acidic residues" evidence="1">
    <location>
        <begin position="45"/>
        <end position="62"/>
    </location>
</feature>
<proteinExistence type="predicted"/>
<dbReference type="HOGENOM" id="CLU_2668684_0_0_5"/>
<name>Q2RQ41_RHORT</name>
<sequence length="75" mass="7684">MGGDGLAGGKDGLVTGGEVGGPGLGLTAGPGAHRHRLGHHAQTPRLDRGGRQDAGEPFGDHGRWRKVWLTPSRVA</sequence>
<reference evidence="2 3" key="1">
    <citation type="journal article" date="2011" name="Stand. Genomic Sci.">
        <title>Complete genome sequence of Rhodospirillum rubrum type strain (S1).</title>
        <authorList>
            <person name="Munk A.C."/>
            <person name="Copeland A."/>
            <person name="Lucas S."/>
            <person name="Lapidus A."/>
            <person name="Del Rio T.G."/>
            <person name="Barry K."/>
            <person name="Detter J.C."/>
            <person name="Hammon N."/>
            <person name="Israni S."/>
            <person name="Pitluck S."/>
            <person name="Brettin T."/>
            <person name="Bruce D."/>
            <person name="Han C."/>
            <person name="Tapia R."/>
            <person name="Gilna P."/>
            <person name="Schmutz J."/>
            <person name="Larimer F."/>
            <person name="Land M."/>
            <person name="Kyrpides N.C."/>
            <person name="Mavromatis K."/>
            <person name="Richardson P."/>
            <person name="Rohde M."/>
            <person name="Goker M."/>
            <person name="Klenk H.P."/>
            <person name="Zhang Y."/>
            <person name="Roberts G.P."/>
            <person name="Reslewic S."/>
            <person name="Schwartz D.C."/>
        </authorList>
    </citation>
    <scope>NUCLEOTIDE SEQUENCE [LARGE SCALE GENOMIC DNA]</scope>
    <source>
        <strain evidence="3">ATCC 11170 / ATH 1.1.1 / DSM 467 / LMG 4362 / NCIMB 8255 / S1</strain>
    </source>
</reference>
<feature type="region of interest" description="Disordered" evidence="1">
    <location>
        <begin position="1"/>
        <end position="75"/>
    </location>
</feature>
<keyword evidence="3" id="KW-1185">Reference proteome</keyword>
<feature type="compositionally biased region" description="Gly residues" evidence="1">
    <location>
        <begin position="1"/>
        <end position="28"/>
    </location>
</feature>
<evidence type="ECO:0000256" key="1">
    <source>
        <dbReference type="SAM" id="MobiDB-lite"/>
    </source>
</evidence>
<organism evidence="2 3">
    <name type="scientific">Rhodospirillum rubrum (strain ATCC 11170 / ATH 1.1.1 / DSM 467 / LMG 4362 / NCIMB 8255 / S1)</name>
    <dbReference type="NCBI Taxonomy" id="269796"/>
    <lineage>
        <taxon>Bacteria</taxon>
        <taxon>Pseudomonadati</taxon>
        <taxon>Pseudomonadota</taxon>
        <taxon>Alphaproteobacteria</taxon>
        <taxon>Rhodospirillales</taxon>
        <taxon>Rhodospirillaceae</taxon>
        <taxon>Rhodospirillum</taxon>
    </lineage>
</organism>